<evidence type="ECO:0000313" key="2">
    <source>
        <dbReference type="Proteomes" id="UP000192266"/>
    </source>
</evidence>
<dbReference type="OrthoDB" id="874568at2"/>
<organism evidence="1 2">
    <name type="scientific">Hymenobacter roseosalivarius DSM 11622</name>
    <dbReference type="NCBI Taxonomy" id="645990"/>
    <lineage>
        <taxon>Bacteria</taxon>
        <taxon>Pseudomonadati</taxon>
        <taxon>Bacteroidota</taxon>
        <taxon>Cytophagia</taxon>
        <taxon>Cytophagales</taxon>
        <taxon>Hymenobacteraceae</taxon>
        <taxon>Hymenobacter</taxon>
    </lineage>
</organism>
<proteinExistence type="predicted"/>
<reference evidence="1 2" key="1">
    <citation type="submission" date="2017-04" db="EMBL/GenBank/DDBJ databases">
        <authorList>
            <person name="Afonso C.L."/>
            <person name="Miller P.J."/>
            <person name="Scott M.A."/>
            <person name="Spackman E."/>
            <person name="Goraichik I."/>
            <person name="Dimitrov K.M."/>
            <person name="Suarez D.L."/>
            <person name="Swayne D.E."/>
        </authorList>
    </citation>
    <scope>NUCLEOTIDE SEQUENCE [LARGE SCALE GENOMIC DNA]</scope>
    <source>
        <strain evidence="1 2">DSM 11622</strain>
    </source>
</reference>
<name>A0A1W1W077_9BACT</name>
<dbReference type="RefSeq" id="WP_143434985.1">
    <property type="nucleotide sequence ID" value="NZ_FWWW01000090.1"/>
</dbReference>
<dbReference type="GO" id="GO:0004553">
    <property type="term" value="F:hydrolase activity, hydrolyzing O-glycosyl compounds"/>
    <property type="evidence" value="ECO:0007669"/>
    <property type="project" value="UniProtKB-ARBA"/>
</dbReference>
<dbReference type="SUPFAM" id="SSF49899">
    <property type="entry name" value="Concanavalin A-like lectins/glucanases"/>
    <property type="match status" value="1"/>
</dbReference>
<dbReference type="GO" id="GO:0005975">
    <property type="term" value="P:carbohydrate metabolic process"/>
    <property type="evidence" value="ECO:0007669"/>
    <property type="project" value="UniProtKB-ARBA"/>
</dbReference>
<gene>
    <name evidence="1" type="ORF">SAMN00120144_3669</name>
</gene>
<dbReference type="AlphaFoldDB" id="A0A1W1W077"/>
<dbReference type="Proteomes" id="UP000192266">
    <property type="component" value="Unassembled WGS sequence"/>
</dbReference>
<sequence>MRTDFFDGFDNQVHTLASWYLDRAGDENMDRLHCFDSTPDLVGGSNQALRLLTEDNVQFLRITATPDGSAACTPRSRYRSGGLRLKPNPLMDAAAKDIYALKQGLFEVRCRLPRYKGRTTNYGANVSFWLLSNDMECDVLEGNVLEGNDGRSGFSTTLHNLEGGRY</sequence>
<accession>A0A1W1W077</accession>
<dbReference type="Gene3D" id="2.60.120.200">
    <property type="match status" value="1"/>
</dbReference>
<protein>
    <submittedName>
        <fullName evidence="1">Uncharacterized protein</fullName>
    </submittedName>
</protein>
<evidence type="ECO:0000313" key="1">
    <source>
        <dbReference type="EMBL" id="SMB99019.1"/>
    </source>
</evidence>
<dbReference type="EMBL" id="FWWW01000090">
    <property type="protein sequence ID" value="SMB99019.1"/>
    <property type="molecule type" value="Genomic_DNA"/>
</dbReference>
<dbReference type="InterPro" id="IPR013320">
    <property type="entry name" value="ConA-like_dom_sf"/>
</dbReference>
<keyword evidence="2" id="KW-1185">Reference proteome</keyword>